<evidence type="ECO:0000313" key="6">
    <source>
        <dbReference type="Proteomes" id="UP000235388"/>
    </source>
</evidence>
<dbReference type="GO" id="GO:0005654">
    <property type="term" value="C:nucleoplasm"/>
    <property type="evidence" value="ECO:0007669"/>
    <property type="project" value="TreeGrafter"/>
</dbReference>
<feature type="region of interest" description="Disordered" evidence="3">
    <location>
        <begin position="56"/>
        <end position="106"/>
    </location>
</feature>
<dbReference type="InterPro" id="IPR036252">
    <property type="entry name" value="Proteasome_activ_sf"/>
</dbReference>
<dbReference type="Proteomes" id="UP000235388">
    <property type="component" value="Unassembled WGS sequence"/>
</dbReference>
<reference evidence="5 6" key="1">
    <citation type="submission" date="2017-11" db="EMBL/GenBank/DDBJ databases">
        <title>De novo assembly and phasing of dikaryotic genomes from two isolates of Puccinia coronata f. sp. avenae, the causal agent of oat crown rust.</title>
        <authorList>
            <person name="Miller M.E."/>
            <person name="Zhang Y."/>
            <person name="Omidvar V."/>
            <person name="Sperschneider J."/>
            <person name="Schwessinger B."/>
            <person name="Raley C."/>
            <person name="Palmer J.M."/>
            <person name="Garnica D."/>
            <person name="Upadhyaya N."/>
            <person name="Rathjen J."/>
            <person name="Taylor J.M."/>
            <person name="Park R.F."/>
            <person name="Dodds P.N."/>
            <person name="Hirsch C.D."/>
            <person name="Kianian S.F."/>
            <person name="Figueroa M."/>
        </authorList>
    </citation>
    <scope>NUCLEOTIDE SEQUENCE [LARGE SCALE GENOMIC DNA]</scope>
    <source>
        <strain evidence="5">12NC29</strain>
    </source>
</reference>
<dbReference type="FunFam" id="1.20.120.180:FF:000002">
    <property type="entry name" value="Proteasome activator complex subunit 1"/>
    <property type="match status" value="1"/>
</dbReference>
<proteinExistence type="inferred from homology"/>
<dbReference type="Gene3D" id="1.20.120.180">
    <property type="entry name" value="Proteasome activator pa28, C-terminal domain"/>
    <property type="match status" value="1"/>
</dbReference>
<dbReference type="GO" id="GO:0005737">
    <property type="term" value="C:cytoplasm"/>
    <property type="evidence" value="ECO:0007669"/>
    <property type="project" value="TreeGrafter"/>
</dbReference>
<dbReference type="GO" id="GO:0061133">
    <property type="term" value="F:endopeptidase activator activity"/>
    <property type="evidence" value="ECO:0007669"/>
    <property type="project" value="TreeGrafter"/>
</dbReference>
<keyword evidence="2" id="KW-0647">Proteasome</keyword>
<evidence type="ECO:0000259" key="4">
    <source>
        <dbReference type="Pfam" id="PF02252"/>
    </source>
</evidence>
<dbReference type="EMBL" id="PGCJ01000831">
    <property type="protein sequence ID" value="PLW18440.1"/>
    <property type="molecule type" value="Genomic_DNA"/>
</dbReference>
<keyword evidence="6" id="KW-1185">Reference proteome</keyword>
<evidence type="ECO:0000313" key="5">
    <source>
        <dbReference type="EMBL" id="PLW18440.1"/>
    </source>
</evidence>
<dbReference type="STRING" id="200324.A0A2N5SYW9"/>
<evidence type="ECO:0000256" key="3">
    <source>
        <dbReference type="SAM" id="MobiDB-lite"/>
    </source>
</evidence>
<dbReference type="GO" id="GO:0008537">
    <property type="term" value="C:proteasome activator complex"/>
    <property type="evidence" value="ECO:0007669"/>
    <property type="project" value="InterPro"/>
</dbReference>
<dbReference type="PANTHER" id="PTHR10660">
    <property type="entry name" value="PROTEASOME REGULATOR PA28"/>
    <property type="match status" value="1"/>
</dbReference>
<dbReference type="GO" id="GO:2000045">
    <property type="term" value="P:regulation of G1/S transition of mitotic cell cycle"/>
    <property type="evidence" value="ECO:0007669"/>
    <property type="project" value="TreeGrafter"/>
</dbReference>
<dbReference type="AlphaFoldDB" id="A0A2N5SYW9"/>
<name>A0A2N5SYW9_9BASI</name>
<sequence>MATSNALWSEATDKGVQTQLKNWTQEIEQKGKEAIHVRLPAKILEINQIIENFSDSTLGQLPGTEPTSCSPTDEPDQNAGRKKRKVANGKDAQLPTTDQPTPGGVKNATHVAANPKVNAHYLFLRAHWEELINITNAIKIHINLLVPKIEDGDTFGVQVQEECLSELSRAQDSGYNLLEAQLKHNMSRAKLASKLIKYPHVEDYQLAMVRLLSPDQPIQINPKARGVNPNSSDLVLFHYIQQEHDRKSIFLCRQHLLDLRNIYALLTDLLYKNIVKITKPKGANSDGMY</sequence>
<dbReference type="GO" id="GO:0061136">
    <property type="term" value="P:regulation of proteasomal protein catabolic process"/>
    <property type="evidence" value="ECO:0007669"/>
    <property type="project" value="TreeGrafter"/>
</dbReference>
<dbReference type="InterPro" id="IPR036997">
    <property type="entry name" value="PA28_C_sf"/>
</dbReference>
<dbReference type="InterPro" id="IPR003186">
    <property type="entry name" value="PA28_C"/>
</dbReference>
<gene>
    <name evidence="5" type="ORF">PCANC_15798</name>
</gene>
<dbReference type="PANTHER" id="PTHR10660:SF2">
    <property type="entry name" value="LD45860P"/>
    <property type="match status" value="1"/>
</dbReference>
<protein>
    <recommendedName>
        <fullName evidence="4">Proteasome activator PA28 C-terminal domain-containing protein</fullName>
    </recommendedName>
</protein>
<accession>A0A2N5SYW9</accession>
<comment type="caution">
    <text evidence="5">The sequence shown here is derived from an EMBL/GenBank/DDBJ whole genome shotgun (WGS) entry which is preliminary data.</text>
</comment>
<dbReference type="Pfam" id="PF02252">
    <property type="entry name" value="PA28_C"/>
    <property type="match status" value="2"/>
</dbReference>
<feature type="compositionally biased region" description="Polar residues" evidence="3">
    <location>
        <begin position="56"/>
        <end position="71"/>
    </location>
</feature>
<organism evidence="5 6">
    <name type="scientific">Puccinia coronata f. sp. avenae</name>
    <dbReference type="NCBI Taxonomy" id="200324"/>
    <lineage>
        <taxon>Eukaryota</taxon>
        <taxon>Fungi</taxon>
        <taxon>Dikarya</taxon>
        <taxon>Basidiomycota</taxon>
        <taxon>Pucciniomycotina</taxon>
        <taxon>Pucciniomycetes</taxon>
        <taxon>Pucciniales</taxon>
        <taxon>Pucciniaceae</taxon>
        <taxon>Puccinia</taxon>
    </lineage>
</organism>
<feature type="domain" description="Proteasome activator PA28 C-terminal" evidence="4">
    <location>
        <begin position="111"/>
        <end position="208"/>
    </location>
</feature>
<dbReference type="SUPFAM" id="SSF47216">
    <property type="entry name" value="Proteasome activator"/>
    <property type="match status" value="1"/>
</dbReference>
<dbReference type="InterPro" id="IPR009077">
    <property type="entry name" value="Proteasome_activ_PA28"/>
</dbReference>
<evidence type="ECO:0000256" key="1">
    <source>
        <dbReference type="ARBA" id="ARBA00005883"/>
    </source>
</evidence>
<feature type="domain" description="Proteasome activator PA28 C-terminal" evidence="4">
    <location>
        <begin position="239"/>
        <end position="286"/>
    </location>
</feature>
<dbReference type="OrthoDB" id="6591885at2759"/>
<comment type="similarity">
    <text evidence="1">Belongs to the PA28 family.</text>
</comment>
<evidence type="ECO:0000256" key="2">
    <source>
        <dbReference type="ARBA" id="ARBA00022942"/>
    </source>
</evidence>